<comment type="caution">
    <text evidence="1">The sequence shown here is derived from an EMBL/GenBank/DDBJ whole genome shotgun (WGS) entry which is preliminary data.</text>
</comment>
<sequence length="101" mass="11704">MASTSPKVLECCAQKEKIKSAMKRSSRCVAEQFREVVLYRPMIQNVKMLKAKAERSLWVQLERVNPRYFPTHSARESEWAKVEAVLKSDNSVFKRNRVDSG</sequence>
<evidence type="ECO:0000313" key="2">
    <source>
        <dbReference type="Proteomes" id="UP000824120"/>
    </source>
</evidence>
<proteinExistence type="predicted"/>
<evidence type="ECO:0000313" key="1">
    <source>
        <dbReference type="EMBL" id="KAG5589813.1"/>
    </source>
</evidence>
<protein>
    <submittedName>
        <fullName evidence="1">Uncharacterized protein</fullName>
    </submittedName>
</protein>
<organism evidence="1 2">
    <name type="scientific">Solanum commersonii</name>
    <name type="common">Commerson's wild potato</name>
    <name type="synonym">Commerson's nightshade</name>
    <dbReference type="NCBI Taxonomy" id="4109"/>
    <lineage>
        <taxon>Eukaryota</taxon>
        <taxon>Viridiplantae</taxon>
        <taxon>Streptophyta</taxon>
        <taxon>Embryophyta</taxon>
        <taxon>Tracheophyta</taxon>
        <taxon>Spermatophyta</taxon>
        <taxon>Magnoliopsida</taxon>
        <taxon>eudicotyledons</taxon>
        <taxon>Gunneridae</taxon>
        <taxon>Pentapetalae</taxon>
        <taxon>asterids</taxon>
        <taxon>lamiids</taxon>
        <taxon>Solanales</taxon>
        <taxon>Solanaceae</taxon>
        <taxon>Solanoideae</taxon>
        <taxon>Solaneae</taxon>
        <taxon>Solanum</taxon>
    </lineage>
</organism>
<dbReference type="EMBL" id="JACXVP010000008">
    <property type="protein sequence ID" value="KAG5589813.1"/>
    <property type="molecule type" value="Genomic_DNA"/>
</dbReference>
<keyword evidence="2" id="KW-1185">Reference proteome</keyword>
<dbReference type="AlphaFoldDB" id="A0A9J5XPT0"/>
<dbReference type="Proteomes" id="UP000824120">
    <property type="component" value="Chromosome 8"/>
</dbReference>
<accession>A0A9J5XPT0</accession>
<reference evidence="1 2" key="1">
    <citation type="submission" date="2020-09" db="EMBL/GenBank/DDBJ databases">
        <title>De no assembly of potato wild relative species, Solanum commersonii.</title>
        <authorList>
            <person name="Cho K."/>
        </authorList>
    </citation>
    <scope>NUCLEOTIDE SEQUENCE [LARGE SCALE GENOMIC DNA]</scope>
    <source>
        <strain evidence="1">LZ3.2</strain>
        <tissue evidence="1">Leaf</tissue>
    </source>
</reference>
<gene>
    <name evidence="1" type="ORF">H5410_040327</name>
</gene>
<name>A0A9J5XPT0_SOLCO</name>